<name>A0ABR0U090_REHGL</name>
<dbReference type="Proteomes" id="UP001318860">
    <property type="component" value="Unassembled WGS sequence"/>
</dbReference>
<reference evidence="2 3" key="1">
    <citation type="journal article" date="2021" name="Comput. Struct. Biotechnol. J.">
        <title>De novo genome assembly of the potent medicinal plant Rehmannia glutinosa using nanopore technology.</title>
        <authorList>
            <person name="Ma L."/>
            <person name="Dong C."/>
            <person name="Song C."/>
            <person name="Wang X."/>
            <person name="Zheng X."/>
            <person name="Niu Y."/>
            <person name="Chen S."/>
            <person name="Feng W."/>
        </authorList>
    </citation>
    <scope>NUCLEOTIDE SEQUENCE [LARGE SCALE GENOMIC DNA]</scope>
    <source>
        <strain evidence="2">DH-2019</strain>
    </source>
</reference>
<keyword evidence="1" id="KW-0732">Signal</keyword>
<accession>A0ABR0U090</accession>
<evidence type="ECO:0000256" key="1">
    <source>
        <dbReference type="SAM" id="SignalP"/>
    </source>
</evidence>
<sequence>MWGESCCPAVILRVLRALVWIVEQSQIVSSSGRSKGVTGLSVEGYSLGFCEPWRGMQDPIIKRWCKPNNLIYGVQPALRLWRQQNDRVYDPIIASLGPYHHGEPELRDAEEDKYRCTCHDDASGCMLNLILHGERHKYCGVGEKHVELVGCVHASRYHAAGESNTLYGSKVVDRFAHGRFTETLKLMKLLRLFASVHGEPQPKTRTRPIRIAVSEIPDEKKHDMSFGHGSQSEGHSFRPSSSCSLSDITFDSHAFYGQLRLPLRHLNNQSQTFFCNAIAYEASPNRTGDTTVLSYVKFMKSLLQSSEDVKELRKRGILTNALGDNEQVVEMFRGIDTFDYSDVFKMSY</sequence>
<evidence type="ECO:0000313" key="3">
    <source>
        <dbReference type="Proteomes" id="UP001318860"/>
    </source>
</evidence>
<comment type="caution">
    <text evidence="2">The sequence shown here is derived from an EMBL/GenBank/DDBJ whole genome shotgun (WGS) entry which is preliminary data.</text>
</comment>
<organism evidence="2 3">
    <name type="scientific">Rehmannia glutinosa</name>
    <name type="common">Chinese foxglove</name>
    <dbReference type="NCBI Taxonomy" id="99300"/>
    <lineage>
        <taxon>Eukaryota</taxon>
        <taxon>Viridiplantae</taxon>
        <taxon>Streptophyta</taxon>
        <taxon>Embryophyta</taxon>
        <taxon>Tracheophyta</taxon>
        <taxon>Spermatophyta</taxon>
        <taxon>Magnoliopsida</taxon>
        <taxon>eudicotyledons</taxon>
        <taxon>Gunneridae</taxon>
        <taxon>Pentapetalae</taxon>
        <taxon>asterids</taxon>
        <taxon>lamiids</taxon>
        <taxon>Lamiales</taxon>
        <taxon>Orobanchaceae</taxon>
        <taxon>Rehmannieae</taxon>
        <taxon>Rehmannia</taxon>
    </lineage>
</organism>
<feature type="signal peptide" evidence="1">
    <location>
        <begin position="1"/>
        <end position="17"/>
    </location>
</feature>
<protein>
    <submittedName>
        <fullName evidence="2">Uncharacterized protein</fullName>
    </submittedName>
</protein>
<dbReference type="Pfam" id="PF03140">
    <property type="entry name" value="DUF247"/>
    <property type="match status" value="2"/>
</dbReference>
<dbReference type="EMBL" id="JABTTQ020003506">
    <property type="protein sequence ID" value="KAK6115882.1"/>
    <property type="molecule type" value="Genomic_DNA"/>
</dbReference>
<proteinExistence type="predicted"/>
<gene>
    <name evidence="2" type="ORF">DH2020_008151</name>
</gene>
<feature type="chain" id="PRO_5045712089" evidence="1">
    <location>
        <begin position="18"/>
        <end position="348"/>
    </location>
</feature>
<dbReference type="PANTHER" id="PTHR31170:SF25">
    <property type="entry name" value="BNAA09G04570D PROTEIN"/>
    <property type="match status" value="1"/>
</dbReference>
<keyword evidence="3" id="KW-1185">Reference proteome</keyword>
<dbReference type="PANTHER" id="PTHR31170">
    <property type="entry name" value="BNAC04G53230D PROTEIN"/>
    <property type="match status" value="1"/>
</dbReference>
<evidence type="ECO:0000313" key="2">
    <source>
        <dbReference type="EMBL" id="KAK6115882.1"/>
    </source>
</evidence>
<dbReference type="InterPro" id="IPR004158">
    <property type="entry name" value="DUF247_pln"/>
</dbReference>